<organism evidence="2 3">
    <name type="scientific">Pseudomonas syringae</name>
    <dbReference type="NCBI Taxonomy" id="317"/>
    <lineage>
        <taxon>Bacteria</taxon>
        <taxon>Pseudomonadati</taxon>
        <taxon>Pseudomonadota</taxon>
        <taxon>Gammaproteobacteria</taxon>
        <taxon>Pseudomonadales</taxon>
        <taxon>Pseudomonadaceae</taxon>
        <taxon>Pseudomonas</taxon>
    </lineage>
</organism>
<evidence type="ECO:0000256" key="1">
    <source>
        <dbReference type="SAM" id="Phobius"/>
    </source>
</evidence>
<gene>
    <name evidence="2" type="ORF">IV01_18915</name>
</gene>
<dbReference type="InterPro" id="IPR016922">
    <property type="entry name" value="UCP029505"/>
</dbReference>
<evidence type="ECO:0000313" key="3">
    <source>
        <dbReference type="Proteomes" id="UP000028631"/>
    </source>
</evidence>
<sequence>MNKAATVTPPSKRSPTKLSRFWYKWRFHLNILLLLIPLGFMPKYFSDMALFRGDAGLGQREIGEVQVGPWSIRLAELRNSAPMLDGASGYMKTFNAALCTECADRVKATYLRIGKPRSLRAAGVIFFGSPYRMGAFMQIPERTDPDADLWITMEGWDGSVHQASIPLSQASPATVAWLKTQGVKP</sequence>
<comment type="caution">
    <text evidence="2">The sequence shown here is derived from an EMBL/GenBank/DDBJ whole genome shotgun (WGS) entry which is preliminary data.</text>
</comment>
<dbReference type="EMBL" id="JPQU01000056">
    <property type="protein sequence ID" value="KFE53435.1"/>
    <property type="molecule type" value="Genomic_DNA"/>
</dbReference>
<protein>
    <submittedName>
        <fullName evidence="2">Thiamine pyrophosphate-binding protein</fullName>
    </submittedName>
</protein>
<reference evidence="2 3" key="1">
    <citation type="submission" date="2014-07" db="EMBL/GenBank/DDBJ databases">
        <title>Draft Genome Sequences of Environmental Pseudomonas syringae strains.</title>
        <authorList>
            <person name="Baltrus D.A."/>
            <person name="Berge O."/>
            <person name="Morris C."/>
        </authorList>
    </citation>
    <scope>NUCLEOTIDE SEQUENCE [LARGE SCALE GENOMIC DNA]</scope>
    <source>
        <strain evidence="2 3">GAW0119</strain>
    </source>
</reference>
<keyword evidence="1" id="KW-0472">Membrane</keyword>
<evidence type="ECO:0000313" key="2">
    <source>
        <dbReference type="EMBL" id="KFE53435.1"/>
    </source>
</evidence>
<proteinExistence type="predicted"/>
<keyword evidence="1" id="KW-0812">Transmembrane</keyword>
<dbReference type="PIRSF" id="PIRSF029505">
    <property type="entry name" value="UCP029505"/>
    <property type="match status" value="1"/>
</dbReference>
<dbReference type="Proteomes" id="UP000028631">
    <property type="component" value="Unassembled WGS sequence"/>
</dbReference>
<feature type="transmembrane region" description="Helical" evidence="1">
    <location>
        <begin position="27"/>
        <end position="45"/>
    </location>
</feature>
<accession>A0A085VDC2</accession>
<dbReference type="AlphaFoldDB" id="A0A085VDC2"/>
<dbReference type="OrthoDB" id="5366025at2"/>
<dbReference type="PATRIC" id="fig|317.175.peg.3941"/>
<keyword evidence="3" id="KW-1185">Reference proteome</keyword>
<dbReference type="RefSeq" id="WP_032630285.1">
    <property type="nucleotide sequence ID" value="NZ_JPQU01000056.1"/>
</dbReference>
<name>A0A085VDC2_PSESX</name>
<keyword evidence="1" id="KW-1133">Transmembrane helix</keyword>